<dbReference type="Gene3D" id="3.60.15.10">
    <property type="entry name" value="Ribonuclease Z/Hydroxyacylglutathione hydrolase-like"/>
    <property type="match status" value="1"/>
</dbReference>
<dbReference type="PANTHER" id="PTHR30619:SF1">
    <property type="entry name" value="RECOMBINATION PROTEIN 2"/>
    <property type="match status" value="1"/>
</dbReference>
<dbReference type="PANTHER" id="PTHR30619">
    <property type="entry name" value="DNA INTERNALIZATION/COMPETENCE PROTEIN COMEC/REC2"/>
    <property type="match status" value="1"/>
</dbReference>
<evidence type="ECO:0000313" key="8">
    <source>
        <dbReference type="EMBL" id="ABG12653.1"/>
    </source>
</evidence>
<dbReference type="AlphaFoldDB" id="A0A0E1NXY1"/>
<dbReference type="Pfam" id="PF03772">
    <property type="entry name" value="Competence"/>
    <property type="match status" value="1"/>
</dbReference>
<feature type="transmembrane region" description="Helical" evidence="6">
    <location>
        <begin position="295"/>
        <end position="316"/>
    </location>
</feature>
<dbReference type="InterPro" id="IPR001279">
    <property type="entry name" value="Metallo-B-lactamas"/>
</dbReference>
<name>A0A0E1NXY1_YERPA</name>
<dbReference type="HOGENOM" id="CLU_010363_3_0_6"/>
<feature type="transmembrane region" description="Helical" evidence="6">
    <location>
        <begin position="51"/>
        <end position="67"/>
    </location>
</feature>
<organism evidence="8 9">
    <name type="scientific">Yersinia pestis bv. Antiqua (strain Antiqua)</name>
    <dbReference type="NCBI Taxonomy" id="360102"/>
    <lineage>
        <taxon>Bacteria</taxon>
        <taxon>Pseudomonadati</taxon>
        <taxon>Pseudomonadota</taxon>
        <taxon>Gammaproteobacteria</taxon>
        <taxon>Enterobacterales</taxon>
        <taxon>Yersiniaceae</taxon>
        <taxon>Yersinia</taxon>
    </lineage>
</organism>
<evidence type="ECO:0000256" key="6">
    <source>
        <dbReference type="SAM" id="Phobius"/>
    </source>
</evidence>
<feature type="transmembrane region" description="Helical" evidence="6">
    <location>
        <begin position="430"/>
        <end position="447"/>
    </location>
</feature>
<feature type="transmembrane region" description="Helical" evidence="6">
    <location>
        <begin position="224"/>
        <end position="251"/>
    </location>
</feature>
<dbReference type="RefSeq" id="WP_002211321.1">
    <property type="nucleotide sequence ID" value="NC_008150.1"/>
</dbReference>
<dbReference type="EMBL" id="CP000308">
    <property type="protein sequence ID" value="ABG12653.1"/>
    <property type="molecule type" value="Genomic_DNA"/>
</dbReference>
<keyword evidence="5 6" id="KW-0472">Membrane</keyword>
<feature type="transmembrane region" description="Helical" evidence="6">
    <location>
        <begin position="401"/>
        <end position="423"/>
    </location>
</feature>
<evidence type="ECO:0000256" key="4">
    <source>
        <dbReference type="ARBA" id="ARBA00022989"/>
    </source>
</evidence>
<protein>
    <submittedName>
        <fullName evidence="8">Putative membrane protein</fullName>
    </submittedName>
</protein>
<dbReference type="GeneID" id="57977190"/>
<dbReference type="Pfam" id="PF00753">
    <property type="entry name" value="Lactamase_B"/>
    <property type="match status" value="1"/>
</dbReference>
<dbReference type="CDD" id="cd07731">
    <property type="entry name" value="ComA-like_MBL-fold"/>
    <property type="match status" value="1"/>
</dbReference>
<dbReference type="NCBIfam" id="TIGR00360">
    <property type="entry name" value="ComEC_N-term"/>
    <property type="match status" value="1"/>
</dbReference>
<feature type="transmembrane region" description="Helical" evidence="6">
    <location>
        <begin position="263"/>
        <end position="283"/>
    </location>
</feature>
<dbReference type="InterPro" id="IPR035681">
    <property type="entry name" value="ComA-like_MBL"/>
</dbReference>
<keyword evidence="2" id="KW-1003">Cell membrane</keyword>
<proteinExistence type="predicted"/>
<feature type="transmembrane region" description="Helical" evidence="6">
    <location>
        <begin position="336"/>
        <end position="355"/>
    </location>
</feature>
<dbReference type="Pfam" id="PF13567">
    <property type="entry name" value="DUF4131"/>
    <property type="match status" value="1"/>
</dbReference>
<feature type="domain" description="Metallo-beta-lactamase" evidence="7">
    <location>
        <begin position="514"/>
        <end position="698"/>
    </location>
</feature>
<reference evidence="8 9" key="1">
    <citation type="journal article" date="2006" name="J. Bacteriol.">
        <title>Complete genome sequence of Yersinia pestis strains Antiqua and Nepal516: evidence of gene reduction in an emerging pathogen.</title>
        <authorList>
            <person name="Chain P.S."/>
            <person name="Hu P."/>
            <person name="Malfatti S.A."/>
            <person name="Radnedge L."/>
            <person name="Larimer F."/>
            <person name="Vergez L.M."/>
            <person name="Worsham P."/>
            <person name="Chu M.C."/>
            <person name="Andersen G.L."/>
        </authorList>
    </citation>
    <scope>NUCLEOTIDE SEQUENCE [LARGE SCALE GENOMIC DNA]</scope>
    <source>
        <strain evidence="8 9">Antiqua</strain>
    </source>
</reference>
<dbReference type="NCBIfam" id="TIGR00361">
    <property type="entry name" value="ComEC_Rec2"/>
    <property type="match status" value="1"/>
</dbReference>
<evidence type="ECO:0000256" key="1">
    <source>
        <dbReference type="ARBA" id="ARBA00004651"/>
    </source>
</evidence>
<dbReference type="InterPro" id="IPR036866">
    <property type="entry name" value="RibonucZ/Hydroxyglut_hydro"/>
</dbReference>
<dbReference type="InterPro" id="IPR052159">
    <property type="entry name" value="Competence_DNA_uptake"/>
</dbReference>
<feature type="transmembrane region" description="Helical" evidence="6">
    <location>
        <begin position="12"/>
        <end position="45"/>
    </location>
</feature>
<dbReference type="Proteomes" id="UP000001971">
    <property type="component" value="Chromosome"/>
</dbReference>
<dbReference type="SUPFAM" id="SSF56281">
    <property type="entry name" value="Metallo-hydrolase/oxidoreductase"/>
    <property type="match status" value="1"/>
</dbReference>
<comment type="subcellular location">
    <subcellularLocation>
        <location evidence="1">Cell membrane</location>
        <topology evidence="1">Multi-pass membrane protein</topology>
    </subcellularLocation>
</comment>
<evidence type="ECO:0000256" key="5">
    <source>
        <dbReference type="ARBA" id="ARBA00023136"/>
    </source>
</evidence>
<evidence type="ECO:0000313" key="9">
    <source>
        <dbReference type="Proteomes" id="UP000001971"/>
    </source>
</evidence>
<gene>
    <name evidence="8" type="ordered locus">YPA_0685</name>
</gene>
<keyword evidence="4 6" id="KW-1133">Transmembrane helix</keyword>
<dbReference type="PATRIC" id="fig|360102.15.peg.3720"/>
<dbReference type="KEGG" id="ypa:YPA_0685"/>
<dbReference type="GO" id="GO:0005886">
    <property type="term" value="C:plasma membrane"/>
    <property type="evidence" value="ECO:0007669"/>
    <property type="project" value="UniProtKB-SubCell"/>
</dbReference>
<evidence type="ECO:0000256" key="2">
    <source>
        <dbReference type="ARBA" id="ARBA00022475"/>
    </source>
</evidence>
<dbReference type="NCBIfam" id="NF008580">
    <property type="entry name" value="PRK11539.1"/>
    <property type="match status" value="1"/>
</dbReference>
<dbReference type="SMART" id="SM00849">
    <property type="entry name" value="Lactamase_B"/>
    <property type="match status" value="1"/>
</dbReference>
<evidence type="ECO:0000259" key="7">
    <source>
        <dbReference type="SMART" id="SM00849"/>
    </source>
</evidence>
<dbReference type="InterPro" id="IPR004477">
    <property type="entry name" value="ComEC_N"/>
</dbReference>
<accession>A0A0E1NXY1</accession>
<dbReference type="GO" id="GO:0030420">
    <property type="term" value="P:establishment of competence for transformation"/>
    <property type="evidence" value="ECO:0007669"/>
    <property type="project" value="InterPro"/>
</dbReference>
<dbReference type="InterPro" id="IPR004797">
    <property type="entry name" value="Competence_ComEC/Rec2"/>
</dbReference>
<sequence length="763" mass="86226">MVFIALSTDRVAAAVIVGILPLIFLHQLPGPTIIGSLLALSAFLWLSRNRYCQFLALIVISFLWGVWHSNGILMQTEALTQGDQQIVATINSSSLSWDDGQKVVISIQKINEKRVFPPIAVNVKWPERLDQYCAGQRWAFRLRMRAVHSVLNEGGFDSQRWAIANRRPLQGRIIEAKLLDAECNFRQQIISSIEQQLVGYDQRRIMLALAFGERSQLNKEEWSLLRYTGTAHLMAISGLHIALAALFGGMLARLVQLLFPVSWIGPLLPLLIGWLIAMIYVWLAGANSPAIRAAIALTLWLLLRLFGILCSPWQVWRWALGLILVSDPLAVLSDSFWLSCLAVFSLICWFHLAPVSSRFITGWYGLVIRWFHLQFGMMLLLMPLQIGLFHGISLFSIPANLWAVPIVSLFTVPCVLLALALALLPAVADIFWFLADISLTVVLFPLNQLKEGWLHTGMASVAIGYGGWLALFIWRFQWWRSHPLGVIVLCMNMVLLTQRRDEYHWRVDMLDIGHGLAVVIEREGKAIIYDTGNHWPTGNMAAIVVLPLLKWRGITVEQIILSHDHQDHTGGLAVLLDAFPQATVRAPFSVKNVANTLPCKQGERWQWQGLDFDVLWPKEQVVNAQNNDSCVIRINDGKHSVLLTGDLESQGERQLVSDIRGELTSTVLQVPHHGSNTSSTAPFLRAVSPELALASVARYNQWRLPAKKVINRYQKNGIIWRDTSVSGQLSVYFHCDTWFVKGYREQLKPRWYHQRFGVRGHNE</sequence>
<feature type="transmembrane region" description="Helical" evidence="6">
    <location>
        <begin position="453"/>
        <end position="474"/>
    </location>
</feature>
<dbReference type="InterPro" id="IPR025405">
    <property type="entry name" value="DUF4131"/>
</dbReference>
<evidence type="ECO:0000256" key="3">
    <source>
        <dbReference type="ARBA" id="ARBA00022692"/>
    </source>
</evidence>
<keyword evidence="3 6" id="KW-0812">Transmembrane</keyword>